<dbReference type="Pfam" id="PF01370">
    <property type="entry name" value="Epimerase"/>
    <property type="match status" value="1"/>
</dbReference>
<organism evidence="3 4">
    <name type="scientific">Colletotrichum tanaceti</name>
    <dbReference type="NCBI Taxonomy" id="1306861"/>
    <lineage>
        <taxon>Eukaryota</taxon>
        <taxon>Fungi</taxon>
        <taxon>Dikarya</taxon>
        <taxon>Ascomycota</taxon>
        <taxon>Pezizomycotina</taxon>
        <taxon>Sordariomycetes</taxon>
        <taxon>Hypocreomycetidae</taxon>
        <taxon>Glomerellales</taxon>
        <taxon>Glomerellaceae</taxon>
        <taxon>Colletotrichum</taxon>
        <taxon>Colletotrichum destructivum species complex</taxon>
    </lineage>
</organism>
<dbReference type="InterPro" id="IPR036291">
    <property type="entry name" value="NAD(P)-bd_dom_sf"/>
</dbReference>
<evidence type="ECO:0000313" key="3">
    <source>
        <dbReference type="EMBL" id="TKW53031.1"/>
    </source>
</evidence>
<comment type="caution">
    <text evidence="3">The sequence shown here is derived from an EMBL/GenBank/DDBJ whole genome shotgun (WGS) entry which is preliminary data.</text>
</comment>
<dbReference type="PANTHER" id="PTHR43103">
    <property type="entry name" value="NUCLEOSIDE-DIPHOSPHATE-SUGAR EPIMERASE"/>
    <property type="match status" value="1"/>
</dbReference>
<evidence type="ECO:0000259" key="2">
    <source>
        <dbReference type="Pfam" id="PF01370"/>
    </source>
</evidence>
<gene>
    <name evidence="3" type="primary">udh</name>
    <name evidence="3" type="ORF">CTA1_6535</name>
</gene>
<dbReference type="PANTHER" id="PTHR43103:SF6">
    <property type="entry name" value="PUTATIVE-RELATED"/>
    <property type="match status" value="1"/>
</dbReference>
<keyword evidence="4" id="KW-1185">Reference proteome</keyword>
<dbReference type="CDD" id="cd08946">
    <property type="entry name" value="SDR_e"/>
    <property type="match status" value="1"/>
</dbReference>
<dbReference type="AlphaFoldDB" id="A0A4U6XBF4"/>
<feature type="domain" description="NAD-dependent epimerase/dehydratase" evidence="2">
    <location>
        <begin position="42"/>
        <end position="220"/>
    </location>
</feature>
<accession>A0A4U6XBF4</accession>
<dbReference type="Gene3D" id="3.40.50.720">
    <property type="entry name" value="NAD(P)-binding Rossmann-like Domain"/>
    <property type="match status" value="1"/>
</dbReference>
<feature type="compositionally biased region" description="Pro residues" evidence="1">
    <location>
        <begin position="24"/>
        <end position="33"/>
    </location>
</feature>
<reference evidence="3 4" key="1">
    <citation type="journal article" date="2019" name="PLoS ONE">
        <title>Comparative genome analysis indicates high evolutionary potential of pathogenicity genes in Colletotrichum tanaceti.</title>
        <authorList>
            <person name="Lelwala R.V."/>
            <person name="Korhonen P.K."/>
            <person name="Young N.D."/>
            <person name="Scott J.B."/>
            <person name="Ades P.A."/>
            <person name="Gasser R.B."/>
            <person name="Taylor P.W.J."/>
        </authorList>
    </citation>
    <scope>NUCLEOTIDE SEQUENCE [LARGE SCALE GENOMIC DNA]</scope>
    <source>
        <strain evidence="3">BRIP57314</strain>
    </source>
</reference>
<dbReference type="InterPro" id="IPR001509">
    <property type="entry name" value="Epimerase_deHydtase"/>
</dbReference>
<name>A0A4U6XBF4_9PEZI</name>
<sequence length="334" mass="36337">MRLTPDQRPLAGASAETDDAGPTPGQPAAPAPAPAGTGKRVVFTGGSGVIGPWVIQELLRHGHEVLNLDMVPLDNPAVHTMKCDVTDAGQVYSALHTQIHLTQPLAKAAVPDAVIHFAGYARPMLAPDNEVFRANVAGIHNVVEAACKLGIKKVVLASSMTVYGVTFAEGRRAFASFPIDEGVECNPTDAYALSKLLGETVARSYASRFGVDMYCLRIGPIVEPRGYAAAFSGYLGQPEAWDVHGWSYTDPRDLGQMCHRCLEADGLGWQVFNATNDEMTNDERTADFLARVSPSTPFTREMGEHEAPISNRKIREMLGFKEEHPWRRHYPISE</sequence>
<dbReference type="EMBL" id="PJEX01000207">
    <property type="protein sequence ID" value="TKW53031.1"/>
    <property type="molecule type" value="Genomic_DNA"/>
</dbReference>
<dbReference type="STRING" id="1306861.A0A4U6XBF4"/>
<dbReference type="Proteomes" id="UP000310108">
    <property type="component" value="Unassembled WGS sequence"/>
</dbReference>
<feature type="region of interest" description="Disordered" evidence="1">
    <location>
        <begin position="1"/>
        <end position="38"/>
    </location>
</feature>
<protein>
    <submittedName>
        <fullName evidence="3">Uronate dehydrogenase</fullName>
    </submittedName>
</protein>
<evidence type="ECO:0000313" key="4">
    <source>
        <dbReference type="Proteomes" id="UP000310108"/>
    </source>
</evidence>
<dbReference type="SUPFAM" id="SSF51735">
    <property type="entry name" value="NAD(P)-binding Rossmann-fold domains"/>
    <property type="match status" value="1"/>
</dbReference>
<evidence type="ECO:0000256" key="1">
    <source>
        <dbReference type="SAM" id="MobiDB-lite"/>
    </source>
</evidence>
<proteinExistence type="predicted"/>